<keyword evidence="1" id="KW-0472">Membrane</keyword>
<dbReference type="STRING" id="35752.SAMN05421541_109261"/>
<name>A0A1I2I6T8_9ACTN</name>
<reference evidence="2 3" key="1">
    <citation type="submission" date="2016-10" db="EMBL/GenBank/DDBJ databases">
        <authorList>
            <person name="de Groot N.N."/>
        </authorList>
    </citation>
    <scope>NUCLEOTIDE SEQUENCE [LARGE SCALE GENOMIC DNA]</scope>
    <source>
        <strain evidence="2 3">DSM 43019</strain>
    </source>
</reference>
<keyword evidence="3" id="KW-1185">Reference proteome</keyword>
<dbReference type="EMBL" id="FONV01000009">
    <property type="protein sequence ID" value="SFF36797.1"/>
    <property type="molecule type" value="Genomic_DNA"/>
</dbReference>
<dbReference type="AlphaFoldDB" id="A0A1I2I6T8"/>
<keyword evidence="1" id="KW-1133">Transmembrane helix</keyword>
<dbReference type="Proteomes" id="UP000199645">
    <property type="component" value="Unassembled WGS sequence"/>
</dbReference>
<accession>A0A1I2I6T8</accession>
<feature type="transmembrane region" description="Helical" evidence="1">
    <location>
        <begin position="73"/>
        <end position="93"/>
    </location>
</feature>
<evidence type="ECO:0000313" key="2">
    <source>
        <dbReference type="EMBL" id="SFF36797.1"/>
    </source>
</evidence>
<gene>
    <name evidence="2" type="ORF">SAMN05421541_109261</name>
</gene>
<protein>
    <submittedName>
        <fullName evidence="2">Uncharacterized protein</fullName>
    </submittedName>
</protein>
<evidence type="ECO:0000313" key="3">
    <source>
        <dbReference type="Proteomes" id="UP000199645"/>
    </source>
</evidence>
<keyword evidence="1" id="KW-0812">Transmembrane</keyword>
<sequence>MLAVTRTSGGRPRTAALVGGGLLALVPALSAVQEITTPMVQLRHLTPDPAPGFLTLRGCAYSYWTPTTSLTTVALTAGGVLLVLAAPALLVWASPRPSR</sequence>
<organism evidence="2 3">
    <name type="scientific">Actinoplanes philippinensis</name>
    <dbReference type="NCBI Taxonomy" id="35752"/>
    <lineage>
        <taxon>Bacteria</taxon>
        <taxon>Bacillati</taxon>
        <taxon>Actinomycetota</taxon>
        <taxon>Actinomycetes</taxon>
        <taxon>Micromonosporales</taxon>
        <taxon>Micromonosporaceae</taxon>
        <taxon>Actinoplanes</taxon>
    </lineage>
</organism>
<proteinExistence type="predicted"/>
<evidence type="ECO:0000256" key="1">
    <source>
        <dbReference type="SAM" id="Phobius"/>
    </source>
</evidence>